<protein>
    <submittedName>
        <fullName evidence="1">Uncharacterized protein</fullName>
    </submittedName>
</protein>
<evidence type="ECO:0000313" key="2">
    <source>
        <dbReference type="Proteomes" id="UP001233999"/>
    </source>
</evidence>
<sequence length="59" mass="6766">KILLHYLMSSKRRMSRTSHPHNYLKGIVPFSSHSVFQLTPRVSVDIVGAKRILHIILSV</sequence>
<reference evidence="1" key="1">
    <citation type="journal article" date="2023" name="IScience">
        <title>Live-bearing cockroach genome reveals convergent evolutionary mechanisms linked to viviparity in insects and beyond.</title>
        <authorList>
            <person name="Fouks B."/>
            <person name="Harrison M.C."/>
            <person name="Mikhailova A.A."/>
            <person name="Marchal E."/>
            <person name="English S."/>
            <person name="Carruthers M."/>
            <person name="Jennings E.C."/>
            <person name="Chiamaka E.L."/>
            <person name="Frigard R.A."/>
            <person name="Pippel M."/>
            <person name="Attardo G.M."/>
            <person name="Benoit J.B."/>
            <person name="Bornberg-Bauer E."/>
            <person name="Tobe S.S."/>
        </authorList>
    </citation>
    <scope>NUCLEOTIDE SEQUENCE</scope>
    <source>
        <strain evidence="1">Stay&amp;Tobe</strain>
    </source>
</reference>
<dbReference type="AlphaFoldDB" id="A0AAD8A0G2"/>
<keyword evidence="2" id="KW-1185">Reference proteome</keyword>
<gene>
    <name evidence="1" type="ORF">L9F63_028023</name>
</gene>
<dbReference type="EMBL" id="JASPKZ010005105">
    <property type="protein sequence ID" value="KAJ9589193.1"/>
    <property type="molecule type" value="Genomic_DNA"/>
</dbReference>
<feature type="non-terminal residue" evidence="1">
    <location>
        <position position="59"/>
    </location>
</feature>
<accession>A0AAD8A0G2</accession>
<evidence type="ECO:0000313" key="1">
    <source>
        <dbReference type="EMBL" id="KAJ9589193.1"/>
    </source>
</evidence>
<organism evidence="1 2">
    <name type="scientific">Diploptera punctata</name>
    <name type="common">Pacific beetle cockroach</name>
    <dbReference type="NCBI Taxonomy" id="6984"/>
    <lineage>
        <taxon>Eukaryota</taxon>
        <taxon>Metazoa</taxon>
        <taxon>Ecdysozoa</taxon>
        <taxon>Arthropoda</taxon>
        <taxon>Hexapoda</taxon>
        <taxon>Insecta</taxon>
        <taxon>Pterygota</taxon>
        <taxon>Neoptera</taxon>
        <taxon>Polyneoptera</taxon>
        <taxon>Dictyoptera</taxon>
        <taxon>Blattodea</taxon>
        <taxon>Blaberoidea</taxon>
        <taxon>Blaberidae</taxon>
        <taxon>Diplopterinae</taxon>
        <taxon>Diploptera</taxon>
    </lineage>
</organism>
<name>A0AAD8A0G2_DIPPU</name>
<proteinExistence type="predicted"/>
<reference evidence="1" key="2">
    <citation type="submission" date="2023-05" db="EMBL/GenBank/DDBJ databases">
        <authorList>
            <person name="Fouks B."/>
        </authorList>
    </citation>
    <scope>NUCLEOTIDE SEQUENCE</scope>
    <source>
        <strain evidence="1">Stay&amp;Tobe</strain>
        <tissue evidence="1">Testes</tissue>
    </source>
</reference>
<dbReference type="Proteomes" id="UP001233999">
    <property type="component" value="Unassembled WGS sequence"/>
</dbReference>
<feature type="non-terminal residue" evidence="1">
    <location>
        <position position="1"/>
    </location>
</feature>
<comment type="caution">
    <text evidence="1">The sequence shown here is derived from an EMBL/GenBank/DDBJ whole genome shotgun (WGS) entry which is preliminary data.</text>
</comment>